<evidence type="ECO:0000256" key="1">
    <source>
        <dbReference type="SAM" id="Phobius"/>
    </source>
</evidence>
<dbReference type="EMBL" id="GDJX01013242">
    <property type="protein sequence ID" value="JAT54694.1"/>
    <property type="molecule type" value="Transcribed_RNA"/>
</dbReference>
<organism evidence="2">
    <name type="scientific">Anthurium amnicola</name>
    <dbReference type="NCBI Taxonomy" id="1678845"/>
    <lineage>
        <taxon>Eukaryota</taxon>
        <taxon>Viridiplantae</taxon>
        <taxon>Streptophyta</taxon>
        <taxon>Embryophyta</taxon>
        <taxon>Tracheophyta</taxon>
        <taxon>Spermatophyta</taxon>
        <taxon>Magnoliopsida</taxon>
        <taxon>Liliopsida</taxon>
        <taxon>Araceae</taxon>
        <taxon>Pothoideae</taxon>
        <taxon>Potheae</taxon>
        <taxon>Anthurium</taxon>
    </lineage>
</organism>
<feature type="transmembrane region" description="Helical" evidence="1">
    <location>
        <begin position="77"/>
        <end position="101"/>
    </location>
</feature>
<protein>
    <submittedName>
        <fullName evidence="2">3-ketoacyl-CoA reductase</fullName>
    </submittedName>
</protein>
<reference evidence="2" key="1">
    <citation type="submission" date="2015-07" db="EMBL/GenBank/DDBJ databases">
        <title>Transcriptome Assembly of Anthurium amnicola.</title>
        <authorList>
            <person name="Suzuki J."/>
        </authorList>
    </citation>
    <scope>NUCLEOTIDE SEQUENCE</scope>
</reference>
<dbReference type="AlphaFoldDB" id="A0A1D1YJA8"/>
<evidence type="ECO:0000313" key="2">
    <source>
        <dbReference type="EMBL" id="JAT54694.1"/>
    </source>
</evidence>
<sequence length="110" mass="12149">PSRRGSPDALGVPIRVFSPWFSSGILSKIDPFWRIRETHLAEGAGVVGREGEGVERVWGAMEACACLQHLRSQPTWLLALTVVGLLSFLRVSFAALLWVYATFLRPGKDL</sequence>
<feature type="non-terminal residue" evidence="2">
    <location>
        <position position="110"/>
    </location>
</feature>
<keyword evidence="1" id="KW-1133">Transmembrane helix</keyword>
<keyword evidence="1" id="KW-0472">Membrane</keyword>
<gene>
    <name evidence="2" type="primary">CC1G_02019_0</name>
    <name evidence="2" type="ORF">g.23229</name>
</gene>
<accession>A0A1D1YJA8</accession>
<feature type="non-terminal residue" evidence="2">
    <location>
        <position position="1"/>
    </location>
</feature>
<proteinExistence type="predicted"/>
<name>A0A1D1YJA8_9ARAE</name>
<keyword evidence="1" id="KW-0812">Transmembrane</keyword>